<dbReference type="InterPro" id="IPR015421">
    <property type="entry name" value="PyrdxlP-dep_Trfase_major"/>
</dbReference>
<dbReference type="STRING" id="356829.BITS_1434"/>
<accession>A0A087EAW3</accession>
<name>A0A087EAW3_9BIFI</name>
<dbReference type="InterPro" id="IPR015424">
    <property type="entry name" value="PyrdxlP-dep_Trfase"/>
</dbReference>
<feature type="domain" description="Aminotransferase class I/classII large" evidence="6">
    <location>
        <begin position="49"/>
        <end position="437"/>
    </location>
</feature>
<comment type="cofactor">
    <cofactor evidence="1">
        <name>pyridoxal 5'-phosphate</name>
        <dbReference type="ChEBI" id="CHEBI:597326"/>
    </cofactor>
</comment>
<dbReference type="EMBL" id="JGZU01000017">
    <property type="protein sequence ID" value="KFJ04914.1"/>
    <property type="molecule type" value="Genomic_DNA"/>
</dbReference>
<dbReference type="GO" id="GO:0008483">
    <property type="term" value="F:transaminase activity"/>
    <property type="evidence" value="ECO:0007669"/>
    <property type="project" value="UniProtKB-KW"/>
</dbReference>
<dbReference type="CDD" id="cd00609">
    <property type="entry name" value="AAT_like"/>
    <property type="match status" value="1"/>
</dbReference>
<dbReference type="GO" id="GO:0030170">
    <property type="term" value="F:pyridoxal phosphate binding"/>
    <property type="evidence" value="ECO:0007669"/>
    <property type="project" value="InterPro"/>
</dbReference>
<evidence type="ECO:0000256" key="4">
    <source>
        <dbReference type="ARBA" id="ARBA00023239"/>
    </source>
</evidence>
<dbReference type="PANTHER" id="PTHR43525:SF1">
    <property type="entry name" value="PROTEIN MALY"/>
    <property type="match status" value="1"/>
</dbReference>
<gene>
    <name evidence="7" type="ORF">BITS_1434</name>
</gene>
<comment type="caution">
    <text evidence="7">The sequence shown here is derived from an EMBL/GenBank/DDBJ whole genome shotgun (WGS) entry which is preliminary data.</text>
</comment>
<dbReference type="SUPFAM" id="SSF53383">
    <property type="entry name" value="PLP-dependent transferases"/>
    <property type="match status" value="1"/>
</dbReference>
<dbReference type="InterPro" id="IPR051798">
    <property type="entry name" value="Class-II_PLP-Dep_Aminotrans"/>
</dbReference>
<dbReference type="RefSeq" id="WP_026642444.1">
    <property type="nucleotide sequence ID" value="NZ_JGZU01000017.1"/>
</dbReference>
<dbReference type="Gene3D" id="3.90.1150.10">
    <property type="entry name" value="Aspartate Aminotransferase, domain 1"/>
    <property type="match status" value="2"/>
</dbReference>
<dbReference type="OrthoDB" id="3224382at2"/>
<dbReference type="GO" id="GO:0047804">
    <property type="term" value="F:cysteine-S-conjugate beta-lyase activity"/>
    <property type="evidence" value="ECO:0007669"/>
    <property type="project" value="UniProtKB-EC"/>
</dbReference>
<keyword evidence="7" id="KW-0808">Transferase</keyword>
<evidence type="ECO:0000259" key="6">
    <source>
        <dbReference type="Pfam" id="PF00155"/>
    </source>
</evidence>
<dbReference type="Proteomes" id="UP000029080">
    <property type="component" value="Unassembled WGS sequence"/>
</dbReference>
<dbReference type="Gene3D" id="3.40.640.10">
    <property type="entry name" value="Type I PLP-dependent aspartate aminotransferase-like (Major domain)"/>
    <property type="match status" value="1"/>
</dbReference>
<keyword evidence="4 7" id="KW-0456">Lyase</keyword>
<evidence type="ECO:0000313" key="8">
    <source>
        <dbReference type="Proteomes" id="UP000029080"/>
    </source>
</evidence>
<organism evidence="7 8">
    <name type="scientific">Bifidobacterium tsurumiense</name>
    <dbReference type="NCBI Taxonomy" id="356829"/>
    <lineage>
        <taxon>Bacteria</taxon>
        <taxon>Bacillati</taxon>
        <taxon>Actinomycetota</taxon>
        <taxon>Actinomycetes</taxon>
        <taxon>Bifidobacteriales</taxon>
        <taxon>Bifidobacteriaceae</taxon>
        <taxon>Bifidobacterium</taxon>
    </lineage>
</organism>
<comment type="similarity">
    <text evidence="5">Belongs to the class-II pyridoxal-phosphate-dependent aminotransferase family. MalY/PatB cystathionine beta-lyase subfamily.</text>
</comment>
<dbReference type="InterPro" id="IPR004839">
    <property type="entry name" value="Aminotransferase_I/II_large"/>
</dbReference>
<evidence type="ECO:0000256" key="2">
    <source>
        <dbReference type="ARBA" id="ARBA00012224"/>
    </source>
</evidence>
<dbReference type="eggNOG" id="COG1168">
    <property type="taxonomic scope" value="Bacteria"/>
</dbReference>
<proteinExistence type="inferred from homology"/>
<dbReference type="Pfam" id="PF00155">
    <property type="entry name" value="Aminotran_1_2"/>
    <property type="match status" value="1"/>
</dbReference>
<dbReference type="AlphaFoldDB" id="A0A087EAW3"/>
<evidence type="ECO:0000256" key="1">
    <source>
        <dbReference type="ARBA" id="ARBA00001933"/>
    </source>
</evidence>
<dbReference type="InterPro" id="IPR015422">
    <property type="entry name" value="PyrdxlP-dep_Trfase_small"/>
</dbReference>
<dbReference type="EC" id="4.4.1.13" evidence="2"/>
<keyword evidence="8" id="KW-1185">Reference proteome</keyword>
<keyword evidence="3" id="KW-0663">Pyridoxal phosphate</keyword>
<protein>
    <recommendedName>
        <fullName evidence="2">cysteine-S-conjugate beta-lyase</fullName>
        <ecNumber evidence="2">4.4.1.13</ecNumber>
    </recommendedName>
</protein>
<sequence>MTGDQFDFDAIHSRMGTGSAKWDHALQQIPVQIAKQYAPIAADIADMEFQCAPAIREAVMKVAQHGIFGYASLPETFQEAVSCWFARRYDCKLDIHEIGLSAGTIPAFSSIIRSLSSPGDGVMLCTPVYGIFFNCIRNSGRRCVEVPLHWSAATDGCSESESAGRWIMDFAAMEDILQCDRISVFVLCSPHNPTGTIWDAQELRQLLELMGKYNVAVLSDEAHADISAPGKRYTPLAAVAGPHDWAVSINSPSKPFNMAGLQISAVVSRNRSLLERVLVGINRDEAGEQNIFALPALLAAYSPEGERWLDVMRSYVWQNRQLVADHLRGSGAELLPADATYLGWIDIRKVLEVRAGGISAADIDGDGGIEGVDASGSAFPEPQSSMVQLTDEFVAHVRDHYALTLSSGTSFGPAGAGFIRMNLAMPASVVDEACRRLVAALQ</sequence>
<dbReference type="PANTHER" id="PTHR43525">
    <property type="entry name" value="PROTEIN MALY"/>
    <property type="match status" value="1"/>
</dbReference>
<evidence type="ECO:0000256" key="3">
    <source>
        <dbReference type="ARBA" id="ARBA00022898"/>
    </source>
</evidence>
<reference evidence="7 8" key="1">
    <citation type="submission" date="2014-03" db="EMBL/GenBank/DDBJ databases">
        <title>Genomics of Bifidobacteria.</title>
        <authorList>
            <person name="Ventura M."/>
            <person name="Milani C."/>
            <person name="Lugli G.A."/>
        </authorList>
    </citation>
    <scope>NUCLEOTIDE SEQUENCE [LARGE SCALE GENOMIC DNA]</scope>
    <source>
        <strain evidence="7 8">JCM 13495</strain>
    </source>
</reference>
<evidence type="ECO:0000313" key="7">
    <source>
        <dbReference type="EMBL" id="KFJ04914.1"/>
    </source>
</evidence>
<evidence type="ECO:0000256" key="5">
    <source>
        <dbReference type="ARBA" id="ARBA00037974"/>
    </source>
</evidence>
<keyword evidence="7" id="KW-0032">Aminotransferase</keyword>